<reference evidence="2 3" key="1">
    <citation type="journal article" date="2023" name="Plants (Basel)">
        <title>Bridging the Gap: Combining Genomics and Transcriptomics Approaches to Understand Stylosanthes scabra, an Orphan Legume from the Brazilian Caatinga.</title>
        <authorList>
            <person name="Ferreira-Neto J.R.C."/>
            <person name="da Silva M.D."/>
            <person name="Binneck E."/>
            <person name="de Melo N.F."/>
            <person name="da Silva R.H."/>
            <person name="de Melo A.L.T.M."/>
            <person name="Pandolfi V."/>
            <person name="Bustamante F.O."/>
            <person name="Brasileiro-Vidal A.C."/>
            <person name="Benko-Iseppon A.M."/>
        </authorList>
    </citation>
    <scope>NUCLEOTIDE SEQUENCE [LARGE SCALE GENOMIC DNA]</scope>
    <source>
        <tissue evidence="2">Leaves</tissue>
    </source>
</reference>
<dbReference type="PANTHER" id="PTHR37174">
    <property type="entry name" value="FORKHEAD-ASSOCIATED DOMAIN PROTEIN"/>
    <property type="match status" value="1"/>
</dbReference>
<evidence type="ECO:0000256" key="1">
    <source>
        <dbReference type="SAM" id="MobiDB-lite"/>
    </source>
</evidence>
<dbReference type="EMBL" id="JASCZI010211873">
    <property type="protein sequence ID" value="MED6197256.1"/>
    <property type="molecule type" value="Genomic_DNA"/>
</dbReference>
<feature type="compositionally biased region" description="Polar residues" evidence="1">
    <location>
        <begin position="19"/>
        <end position="30"/>
    </location>
</feature>
<dbReference type="PANTHER" id="PTHR37174:SF2">
    <property type="entry name" value="FORKHEAD-ASSOCIATED DOMAIN PROTEIN"/>
    <property type="match status" value="1"/>
</dbReference>
<organism evidence="2 3">
    <name type="scientific">Stylosanthes scabra</name>
    <dbReference type="NCBI Taxonomy" id="79078"/>
    <lineage>
        <taxon>Eukaryota</taxon>
        <taxon>Viridiplantae</taxon>
        <taxon>Streptophyta</taxon>
        <taxon>Embryophyta</taxon>
        <taxon>Tracheophyta</taxon>
        <taxon>Spermatophyta</taxon>
        <taxon>Magnoliopsida</taxon>
        <taxon>eudicotyledons</taxon>
        <taxon>Gunneridae</taxon>
        <taxon>Pentapetalae</taxon>
        <taxon>rosids</taxon>
        <taxon>fabids</taxon>
        <taxon>Fabales</taxon>
        <taxon>Fabaceae</taxon>
        <taxon>Papilionoideae</taxon>
        <taxon>50 kb inversion clade</taxon>
        <taxon>dalbergioids sensu lato</taxon>
        <taxon>Dalbergieae</taxon>
        <taxon>Pterocarpus clade</taxon>
        <taxon>Stylosanthes</taxon>
    </lineage>
</organism>
<keyword evidence="3" id="KW-1185">Reference proteome</keyword>
<evidence type="ECO:0000313" key="3">
    <source>
        <dbReference type="Proteomes" id="UP001341840"/>
    </source>
</evidence>
<name>A0ABU6XHH8_9FABA</name>
<gene>
    <name evidence="2" type="ORF">PIB30_054997</name>
</gene>
<sequence length="106" mass="12263">MNFADIQGNQLDEEEAENIQGSFSNDSWNDDNTVSRLSVTSTYDDFLENIDKRLGEIEAELVSALNVSTLVLDSEERQKNSRLQQTTELLESIRTIRQRYRFSIEK</sequence>
<protein>
    <submittedName>
        <fullName evidence="2">Uncharacterized protein</fullName>
    </submittedName>
</protein>
<evidence type="ECO:0000313" key="2">
    <source>
        <dbReference type="EMBL" id="MED6197256.1"/>
    </source>
</evidence>
<comment type="caution">
    <text evidence="2">The sequence shown here is derived from an EMBL/GenBank/DDBJ whole genome shotgun (WGS) entry which is preliminary data.</text>
</comment>
<accession>A0ABU6XHH8</accession>
<proteinExistence type="predicted"/>
<dbReference type="Proteomes" id="UP001341840">
    <property type="component" value="Unassembled WGS sequence"/>
</dbReference>
<feature type="region of interest" description="Disordered" evidence="1">
    <location>
        <begin position="1"/>
        <end position="30"/>
    </location>
</feature>